<dbReference type="RefSeq" id="WP_078716850.1">
    <property type="nucleotide sequence ID" value="NZ_FUYC01000004.1"/>
</dbReference>
<sequence length="175" mass="19620">MCLKIGISRCLLGERVRYDGGERGEPVLVEAMQRAARLVPLCPEVECGMSIPREPAEIGGSVFCPTFVGLRTGRNYTVQLMEWVLPRIERFVREPVHGMVLKSNSPSCACVTPKPIWHPENTPGMGWSLGLFARAFQERFPRIPMADEVVLQHPGNRNIFLERVRKYAASVAEEA</sequence>
<reference evidence="1 2" key="1">
    <citation type="submission" date="2017-02" db="EMBL/GenBank/DDBJ databases">
        <authorList>
            <person name="Peterson S.W."/>
        </authorList>
    </citation>
    <scope>NUCLEOTIDE SEQUENCE [LARGE SCALE GENOMIC DNA]</scope>
    <source>
        <strain evidence="1 2">DSM 16080</strain>
    </source>
</reference>
<organism evidence="1 2">
    <name type="scientific">Paucidesulfovibrio gracilis DSM 16080</name>
    <dbReference type="NCBI Taxonomy" id="1121449"/>
    <lineage>
        <taxon>Bacteria</taxon>
        <taxon>Pseudomonadati</taxon>
        <taxon>Thermodesulfobacteriota</taxon>
        <taxon>Desulfovibrionia</taxon>
        <taxon>Desulfovibrionales</taxon>
        <taxon>Desulfovibrionaceae</taxon>
        <taxon>Paucidesulfovibrio</taxon>
    </lineage>
</organism>
<protein>
    <submittedName>
        <fullName evidence="1">Uncharacterized conserved protein YbbK, DUF523 family</fullName>
    </submittedName>
</protein>
<dbReference type="Pfam" id="PF04463">
    <property type="entry name" value="2-thiour_desulf"/>
    <property type="match status" value="1"/>
</dbReference>
<evidence type="ECO:0000313" key="1">
    <source>
        <dbReference type="EMBL" id="SKA79871.1"/>
    </source>
</evidence>
<keyword evidence="2" id="KW-1185">Reference proteome</keyword>
<proteinExistence type="predicted"/>
<dbReference type="AlphaFoldDB" id="A0A1T4WTD9"/>
<accession>A0A1T4WTD9</accession>
<dbReference type="EMBL" id="FUYC01000004">
    <property type="protein sequence ID" value="SKA79871.1"/>
    <property type="molecule type" value="Genomic_DNA"/>
</dbReference>
<dbReference type="PANTHER" id="PTHR30087">
    <property type="entry name" value="INNER MEMBRANE PROTEIN"/>
    <property type="match status" value="1"/>
</dbReference>
<evidence type="ECO:0000313" key="2">
    <source>
        <dbReference type="Proteomes" id="UP000190027"/>
    </source>
</evidence>
<dbReference type="InterPro" id="IPR007553">
    <property type="entry name" value="2-thiour_desulf"/>
</dbReference>
<dbReference type="STRING" id="1121449.SAMN02745704_01271"/>
<dbReference type="OrthoDB" id="495783at2"/>
<dbReference type="PANTHER" id="PTHR30087:SF0">
    <property type="entry name" value="INNER MEMBRANE PROTEIN"/>
    <property type="match status" value="1"/>
</dbReference>
<name>A0A1T4WTD9_9BACT</name>
<dbReference type="Proteomes" id="UP000190027">
    <property type="component" value="Unassembled WGS sequence"/>
</dbReference>
<gene>
    <name evidence="1" type="ORF">SAMN02745704_01271</name>
</gene>